<dbReference type="PANTHER" id="PTHR33889:SF7">
    <property type="entry name" value="OS04G0681850 PROTEIN"/>
    <property type="match status" value="1"/>
</dbReference>
<dbReference type="Gene3D" id="3.30.420.10">
    <property type="entry name" value="Ribonuclease H-like superfamily/Ribonuclease H"/>
    <property type="match status" value="1"/>
</dbReference>
<organism evidence="2">
    <name type="scientific">Aphanomyces invadans</name>
    <dbReference type="NCBI Taxonomy" id="157072"/>
    <lineage>
        <taxon>Eukaryota</taxon>
        <taxon>Sar</taxon>
        <taxon>Stramenopiles</taxon>
        <taxon>Oomycota</taxon>
        <taxon>Saprolegniomycetes</taxon>
        <taxon>Saprolegniales</taxon>
        <taxon>Verrucalvaceae</taxon>
        <taxon>Aphanomyces</taxon>
    </lineage>
</organism>
<dbReference type="Pfam" id="PF24964">
    <property type="entry name" value="DUF7769"/>
    <property type="match status" value="1"/>
</dbReference>
<dbReference type="GeneID" id="20081351"/>
<feature type="domain" description="DUF7769" evidence="1">
    <location>
        <begin position="12"/>
        <end position="64"/>
    </location>
</feature>
<dbReference type="VEuPathDB" id="FungiDB:H310_04301"/>
<dbReference type="InterPro" id="IPR036397">
    <property type="entry name" value="RNaseH_sf"/>
</dbReference>
<evidence type="ECO:0000313" key="2">
    <source>
        <dbReference type="EMBL" id="ETW05385.1"/>
    </source>
</evidence>
<sequence>MATPNTNSKSNLSNDQRTALYQELLTVSTNGTLSREKMETVCKAFGVHSSTGWRIWKRGNDSKSTGACADVKSRKHLSGRKKIYTTDEIEKRIKAAPVHRRQTHRSLAAATGLSKWTIWNFIRQKWITPRTSWSKPKLKPEHKTQRMSFCSMHLSDVGQREFNDMFNVVHIDEKWFYLTKIRRRFYMWHDEAAPTRSLQSKSHITKVAGRSWRPP</sequence>
<dbReference type="RefSeq" id="XP_008866823.1">
    <property type="nucleotide sequence ID" value="XM_008868601.1"/>
</dbReference>
<dbReference type="AlphaFoldDB" id="A0A024UGS3"/>
<dbReference type="OrthoDB" id="123483at2759"/>
<dbReference type="InterPro" id="IPR056671">
    <property type="entry name" value="DUF7769"/>
</dbReference>
<proteinExistence type="predicted"/>
<gene>
    <name evidence="2" type="ORF">H310_04301</name>
</gene>
<reference evidence="2" key="1">
    <citation type="submission" date="2013-12" db="EMBL/GenBank/DDBJ databases">
        <title>The Genome Sequence of Aphanomyces invadans NJM9701.</title>
        <authorList>
            <consortium name="The Broad Institute Genomics Platform"/>
            <person name="Russ C."/>
            <person name="Tyler B."/>
            <person name="van West P."/>
            <person name="Dieguez-Uribeondo J."/>
            <person name="Young S.K."/>
            <person name="Zeng Q."/>
            <person name="Gargeya S."/>
            <person name="Fitzgerald M."/>
            <person name="Abouelleil A."/>
            <person name="Alvarado L."/>
            <person name="Chapman S.B."/>
            <person name="Gainer-Dewar J."/>
            <person name="Goldberg J."/>
            <person name="Griggs A."/>
            <person name="Gujja S."/>
            <person name="Hansen M."/>
            <person name="Howarth C."/>
            <person name="Imamovic A."/>
            <person name="Ireland A."/>
            <person name="Larimer J."/>
            <person name="McCowan C."/>
            <person name="Murphy C."/>
            <person name="Pearson M."/>
            <person name="Poon T.W."/>
            <person name="Priest M."/>
            <person name="Roberts A."/>
            <person name="Saif S."/>
            <person name="Shea T."/>
            <person name="Sykes S."/>
            <person name="Wortman J."/>
            <person name="Nusbaum C."/>
            <person name="Birren B."/>
        </authorList>
    </citation>
    <scope>NUCLEOTIDE SEQUENCE [LARGE SCALE GENOMIC DNA]</scope>
    <source>
        <strain evidence="2">NJM9701</strain>
    </source>
</reference>
<name>A0A024UGS3_9STRA</name>
<dbReference type="GO" id="GO:0003676">
    <property type="term" value="F:nucleic acid binding"/>
    <property type="evidence" value="ECO:0007669"/>
    <property type="project" value="InterPro"/>
</dbReference>
<protein>
    <recommendedName>
        <fullName evidence="1">DUF7769 domain-containing protein</fullName>
    </recommendedName>
</protein>
<accession>A0A024UGS3</accession>
<dbReference type="EMBL" id="KI913957">
    <property type="protein sequence ID" value="ETW05385.1"/>
    <property type="molecule type" value="Genomic_DNA"/>
</dbReference>
<dbReference type="PANTHER" id="PTHR33889">
    <property type="entry name" value="OS04G0681850 PROTEIN"/>
    <property type="match status" value="1"/>
</dbReference>
<evidence type="ECO:0000259" key="1">
    <source>
        <dbReference type="Pfam" id="PF24964"/>
    </source>
</evidence>